<keyword evidence="4" id="KW-1185">Reference proteome</keyword>
<keyword evidence="1" id="KW-0732">Signal</keyword>
<proteinExistence type="predicted"/>
<gene>
    <name evidence="3" type="ORF">OXX778_LOCUS11759</name>
</gene>
<comment type="caution">
    <text evidence="3">The sequence shown here is derived from an EMBL/GenBank/DDBJ whole genome shotgun (WGS) entry which is preliminary data.</text>
</comment>
<dbReference type="Proteomes" id="UP000663879">
    <property type="component" value="Unassembled WGS sequence"/>
</dbReference>
<protein>
    <recommendedName>
        <fullName evidence="2">Fibrinogen C-terminal domain-containing protein</fullName>
    </recommendedName>
</protein>
<dbReference type="SMART" id="SM00186">
    <property type="entry name" value="FBG"/>
    <property type="match status" value="1"/>
</dbReference>
<evidence type="ECO:0000256" key="1">
    <source>
        <dbReference type="SAM" id="SignalP"/>
    </source>
</evidence>
<feature type="chain" id="PRO_5032947952" description="Fibrinogen C-terminal domain-containing protein" evidence="1">
    <location>
        <begin position="20"/>
        <end position="633"/>
    </location>
</feature>
<evidence type="ECO:0000259" key="2">
    <source>
        <dbReference type="SMART" id="SM00186"/>
    </source>
</evidence>
<evidence type="ECO:0000313" key="4">
    <source>
        <dbReference type="Proteomes" id="UP000663879"/>
    </source>
</evidence>
<feature type="domain" description="Fibrinogen C-terminal" evidence="2">
    <location>
        <begin position="439"/>
        <end position="625"/>
    </location>
</feature>
<dbReference type="InterPro" id="IPR036056">
    <property type="entry name" value="Fibrinogen-like_C"/>
</dbReference>
<sequence>MKCTALIMILICLIFGTLCHDLDPDEAENKITEFGSDLEELSDSEIIGLIEASNNHHQNEPKLKLDQNKTVKNTTSTITNATNLQLINTNNLTKENQTEITKKLEFKLLATTKPSFNSFLNDKLHKKVLKEKYENYDSRSDYSSEEDYEENVDYREYSFNQSVIVVWKKMTNRNYRVSIFGSRLTNDEVLTVWYYSTINSLVFEITRPKRTPLFKILRLEILNFHYLFFNFDTYGKLGIYLDCPSLSNQRINYDLYAFELIEDLRVFKWAKVYSNLELAMKSSECRIITSVQPSVVVYFNTSLSLTSTQIIFSFTKENVIYSLIYFNGIFKLISSTTGLNQAISKNEITAPYGVYFVFRFNSVYVYTTCPSGREPILHWVNNYFNKRTQIESSLNFQIGSALTFNLLDNFCFTEYLNKMVLRREKISYEMLSHYLENAKQISSLTQVYLPLGYQLEKLKYFKFNPEFSLNYLYRPESKILIASRVFAKRGFFDRSIREYIMGFSDGGNNFWIGLDLLNKVTQKVYSEEYGVFRVGSEENKFRLTIRNFRQGVNSFFENHNHLEFSTFDFGSRRYQALKYSSGFWHRSPINNSSIDNFYCFSCEDEFDSYGSSYIQTVSYISIKSYVTKMYLIL</sequence>
<dbReference type="OrthoDB" id="6130531at2759"/>
<dbReference type="InterPro" id="IPR002181">
    <property type="entry name" value="Fibrinogen_a/b/g_C_dom"/>
</dbReference>
<dbReference type="Pfam" id="PF00147">
    <property type="entry name" value="Fibrinogen_C"/>
    <property type="match status" value="1"/>
</dbReference>
<feature type="signal peptide" evidence="1">
    <location>
        <begin position="1"/>
        <end position="19"/>
    </location>
</feature>
<organism evidence="3 4">
    <name type="scientific">Brachionus calyciflorus</name>
    <dbReference type="NCBI Taxonomy" id="104777"/>
    <lineage>
        <taxon>Eukaryota</taxon>
        <taxon>Metazoa</taxon>
        <taxon>Spiralia</taxon>
        <taxon>Gnathifera</taxon>
        <taxon>Rotifera</taxon>
        <taxon>Eurotatoria</taxon>
        <taxon>Monogononta</taxon>
        <taxon>Pseudotrocha</taxon>
        <taxon>Ploima</taxon>
        <taxon>Brachionidae</taxon>
        <taxon>Brachionus</taxon>
    </lineage>
</organism>
<dbReference type="AlphaFoldDB" id="A0A814A3H7"/>
<dbReference type="InterPro" id="IPR014716">
    <property type="entry name" value="Fibrinogen_a/b/g_C_1"/>
</dbReference>
<reference evidence="3" key="1">
    <citation type="submission" date="2021-02" db="EMBL/GenBank/DDBJ databases">
        <authorList>
            <person name="Nowell W R."/>
        </authorList>
    </citation>
    <scope>NUCLEOTIDE SEQUENCE</scope>
    <source>
        <strain evidence="3">Ploen Becks lab</strain>
    </source>
</reference>
<accession>A0A814A3H7</accession>
<evidence type="ECO:0000313" key="3">
    <source>
        <dbReference type="EMBL" id="CAF0908263.1"/>
    </source>
</evidence>
<dbReference type="Gene3D" id="3.90.215.10">
    <property type="entry name" value="Gamma Fibrinogen, chain A, domain 1"/>
    <property type="match status" value="1"/>
</dbReference>
<dbReference type="EMBL" id="CAJNOC010002037">
    <property type="protein sequence ID" value="CAF0908263.1"/>
    <property type="molecule type" value="Genomic_DNA"/>
</dbReference>
<name>A0A814A3H7_9BILA</name>
<dbReference type="SUPFAM" id="SSF56496">
    <property type="entry name" value="Fibrinogen C-terminal domain-like"/>
    <property type="match status" value="1"/>
</dbReference>